<keyword evidence="2" id="KW-1185">Reference proteome</keyword>
<organism evidence="1 2">
    <name type="scientific">Xanthomonas phage FoX4</name>
    <dbReference type="NCBI Taxonomy" id="2723900"/>
    <lineage>
        <taxon>Viruses</taxon>
        <taxon>Duplodnaviria</taxon>
        <taxon>Heunggongvirae</taxon>
        <taxon>Uroviricota</taxon>
        <taxon>Caudoviricetes</taxon>
        <taxon>Foxquatrovirus</taxon>
        <taxon>Foxquatrovirus fox4</taxon>
    </lineage>
</organism>
<accession>A0A858WHP8</accession>
<proteinExistence type="predicted"/>
<gene>
    <name evidence="1" type="ORF">XccvBFoX4_gp30</name>
</gene>
<protein>
    <recommendedName>
        <fullName evidence="3">Virion structural protein</fullName>
    </recommendedName>
</protein>
<evidence type="ECO:0000313" key="1">
    <source>
        <dbReference type="EMBL" id="QJI52984.1"/>
    </source>
</evidence>
<dbReference type="EMBL" id="MT161385">
    <property type="protein sequence ID" value="QJI52984.1"/>
    <property type="molecule type" value="Genomic_DNA"/>
</dbReference>
<evidence type="ECO:0000313" key="2">
    <source>
        <dbReference type="Proteomes" id="UP000671952"/>
    </source>
</evidence>
<reference evidence="1" key="1">
    <citation type="submission" date="2020-03" db="EMBL/GenBank/DDBJ databases">
        <title>Development of an integrated pest management strategy to control Xanthomonas campestris pv. campestris by using bacteriophages.</title>
        <authorList>
            <person name="Holtappels D."/>
            <person name="Rombouts S."/>
            <person name="Lavigne R."/>
            <person name="Wagemans J."/>
        </authorList>
    </citation>
    <scope>NUCLEOTIDE SEQUENCE</scope>
</reference>
<sequence>MSYLNITGATTLADIIQSIATMVTAAGWNVELNQLTPTATPGRRITFRKVGVSDYIHIWNDDETQVNMAISIGFNPLQPPSGSPNYSGVTVTNVNGPFPNVYLFGDSDAFHVVFQLNASLEFRHMCFGMLEKIGEYPGGTYAEGSWRDPTNWRGDLAPYHHVPFQSHSVGRRGIQPFPGFVRCDVPADGILNAIPTIAPSDTNVEPLYVLGGVGAWSQDTSSAWLGKISGGTDTNAFDGRSVFHPINLYVRRPGDYFSAIGCVPNTRQCNMLKFTPGQEVPQGPNTWVVFPAFKRSLQTDGGSNAPDLGSHTVGYAIKKVV</sequence>
<evidence type="ECO:0008006" key="3">
    <source>
        <dbReference type="Google" id="ProtNLM"/>
    </source>
</evidence>
<dbReference type="Proteomes" id="UP000671952">
    <property type="component" value="Segment"/>
</dbReference>
<name>A0A858WHP8_9CAUD</name>